<proteinExistence type="predicted"/>
<reference evidence="2" key="2">
    <citation type="journal article" date="2015" name="Data Brief">
        <title>Shoot transcriptome of the giant reed, Arundo donax.</title>
        <authorList>
            <person name="Barrero R.A."/>
            <person name="Guerrero F.D."/>
            <person name="Moolhuijzen P."/>
            <person name="Goolsby J.A."/>
            <person name="Tidwell J."/>
            <person name="Bellgard S.E."/>
            <person name="Bellgard M.I."/>
        </authorList>
    </citation>
    <scope>NUCLEOTIDE SEQUENCE</scope>
    <source>
        <tissue evidence="2">Shoot tissue taken approximately 20 cm above the soil surface</tissue>
    </source>
</reference>
<accession>A0A0A8Y0Z6</accession>
<sequence length="36" mass="4024">MHTETNHLSAAPRIPKECSSIRIPQNSSTNCNQTRT</sequence>
<name>A0A0A8Y0Z6_ARUDO</name>
<feature type="compositionally biased region" description="Polar residues" evidence="1">
    <location>
        <begin position="22"/>
        <end position="36"/>
    </location>
</feature>
<evidence type="ECO:0000313" key="2">
    <source>
        <dbReference type="EMBL" id="JAD18645.1"/>
    </source>
</evidence>
<dbReference type="EMBL" id="GBRH01279250">
    <property type="protein sequence ID" value="JAD18645.1"/>
    <property type="molecule type" value="Transcribed_RNA"/>
</dbReference>
<dbReference type="AlphaFoldDB" id="A0A0A8Y0Z6"/>
<feature type="region of interest" description="Disordered" evidence="1">
    <location>
        <begin position="1"/>
        <end position="36"/>
    </location>
</feature>
<evidence type="ECO:0000256" key="1">
    <source>
        <dbReference type="SAM" id="MobiDB-lite"/>
    </source>
</evidence>
<reference evidence="2" key="1">
    <citation type="submission" date="2014-09" db="EMBL/GenBank/DDBJ databases">
        <authorList>
            <person name="Magalhaes I.L.F."/>
            <person name="Oliveira U."/>
            <person name="Santos F.R."/>
            <person name="Vidigal T.H.D.A."/>
            <person name="Brescovit A.D."/>
            <person name="Santos A.J."/>
        </authorList>
    </citation>
    <scope>NUCLEOTIDE SEQUENCE</scope>
    <source>
        <tissue evidence="2">Shoot tissue taken approximately 20 cm above the soil surface</tissue>
    </source>
</reference>
<protein>
    <submittedName>
        <fullName evidence="2">Uncharacterized protein</fullName>
    </submittedName>
</protein>
<organism evidence="2">
    <name type="scientific">Arundo donax</name>
    <name type="common">Giant reed</name>
    <name type="synonym">Donax arundinaceus</name>
    <dbReference type="NCBI Taxonomy" id="35708"/>
    <lineage>
        <taxon>Eukaryota</taxon>
        <taxon>Viridiplantae</taxon>
        <taxon>Streptophyta</taxon>
        <taxon>Embryophyta</taxon>
        <taxon>Tracheophyta</taxon>
        <taxon>Spermatophyta</taxon>
        <taxon>Magnoliopsida</taxon>
        <taxon>Liliopsida</taxon>
        <taxon>Poales</taxon>
        <taxon>Poaceae</taxon>
        <taxon>PACMAD clade</taxon>
        <taxon>Arundinoideae</taxon>
        <taxon>Arundineae</taxon>
        <taxon>Arundo</taxon>
    </lineage>
</organism>